<dbReference type="PANTHER" id="PTHR11847:SF22">
    <property type="entry name" value="LARGE RIBOSOMAL SUBUNIT PROTEIN EL15Y-RELATED"/>
    <property type="match status" value="1"/>
</dbReference>
<evidence type="ECO:0000256" key="3">
    <source>
        <dbReference type="ARBA" id="ARBA00023274"/>
    </source>
</evidence>
<dbReference type="InterPro" id="IPR012678">
    <property type="entry name" value="Ribosomal_uL23/eL15/eS24_sf"/>
</dbReference>
<evidence type="ECO:0000313" key="6">
    <source>
        <dbReference type="EMBL" id="PPR88358.1"/>
    </source>
</evidence>
<dbReference type="NCBIfam" id="NF003269">
    <property type="entry name" value="PRK04243.1"/>
    <property type="match status" value="1"/>
</dbReference>
<keyword evidence="3 4" id="KW-0687">Ribonucleoprotein</keyword>
<evidence type="ECO:0000313" key="7">
    <source>
        <dbReference type="Proteomes" id="UP000239757"/>
    </source>
</evidence>
<dbReference type="Pfam" id="PF05132">
    <property type="entry name" value="RNA_pol_Rpc4"/>
    <property type="match status" value="1"/>
</dbReference>
<dbReference type="OrthoDB" id="5836119at2759"/>
<name>A0A2P5WB98_GOSBA</name>
<feature type="region of interest" description="Disordered" evidence="5">
    <location>
        <begin position="1"/>
        <end position="42"/>
    </location>
</feature>
<dbReference type="Proteomes" id="UP000239757">
    <property type="component" value="Unassembled WGS sequence"/>
</dbReference>
<reference evidence="6 7" key="1">
    <citation type="submission" date="2015-01" db="EMBL/GenBank/DDBJ databases">
        <title>Genome of allotetraploid Gossypium barbadense reveals genomic plasticity and fiber elongation in cotton evolution.</title>
        <authorList>
            <person name="Chen X."/>
            <person name="Liu X."/>
            <person name="Zhao B."/>
            <person name="Zheng H."/>
            <person name="Hu Y."/>
            <person name="Lu G."/>
            <person name="Yang C."/>
            <person name="Chen J."/>
            <person name="Shan C."/>
            <person name="Zhang L."/>
            <person name="Zhou Y."/>
            <person name="Wang L."/>
            <person name="Guo W."/>
            <person name="Bai Y."/>
            <person name="Ruan J."/>
            <person name="Shangguan X."/>
            <person name="Mao Y."/>
            <person name="Jiang J."/>
            <person name="Zhu Y."/>
            <person name="Lei J."/>
            <person name="Kang H."/>
            <person name="Chen S."/>
            <person name="He X."/>
            <person name="Wang R."/>
            <person name="Wang Y."/>
            <person name="Chen J."/>
            <person name="Wang L."/>
            <person name="Yu S."/>
            <person name="Wang B."/>
            <person name="Wei J."/>
            <person name="Song S."/>
            <person name="Lu X."/>
            <person name="Gao Z."/>
            <person name="Gu W."/>
            <person name="Deng X."/>
            <person name="Ma D."/>
            <person name="Wang S."/>
            <person name="Liang W."/>
            <person name="Fang L."/>
            <person name="Cai C."/>
            <person name="Zhu X."/>
            <person name="Zhou B."/>
            <person name="Zhang Y."/>
            <person name="Chen Z."/>
            <person name="Xu S."/>
            <person name="Zhu R."/>
            <person name="Wang S."/>
            <person name="Zhang T."/>
            <person name="Zhao G."/>
        </authorList>
    </citation>
    <scope>NUCLEOTIDE SEQUENCE [LARGE SCALE GENOMIC DNA]</scope>
    <source>
        <strain evidence="7">cv. Xinhai21</strain>
        <tissue evidence="6">Leaf</tissue>
    </source>
</reference>
<evidence type="ECO:0000256" key="2">
    <source>
        <dbReference type="ARBA" id="ARBA00022980"/>
    </source>
</evidence>
<dbReference type="AlphaFoldDB" id="A0A2P5WB98"/>
<comment type="similarity">
    <text evidence="1 4">Belongs to the eukaryotic ribosomal protein eL15 family.</text>
</comment>
<protein>
    <recommendedName>
        <fullName evidence="4">Ribosomal protein L15</fullName>
    </recommendedName>
</protein>
<dbReference type="EMBL" id="KZ668297">
    <property type="protein sequence ID" value="PPR88358.1"/>
    <property type="molecule type" value="Genomic_DNA"/>
</dbReference>
<dbReference type="GO" id="GO:0022625">
    <property type="term" value="C:cytosolic large ribosomal subunit"/>
    <property type="evidence" value="ECO:0007669"/>
    <property type="project" value="TreeGrafter"/>
</dbReference>
<dbReference type="GO" id="GO:0003735">
    <property type="term" value="F:structural constituent of ribosome"/>
    <property type="evidence" value="ECO:0007669"/>
    <property type="project" value="InterPro"/>
</dbReference>
<dbReference type="InterPro" id="IPR024794">
    <property type="entry name" value="Rbsml_eL15_core_dom_sf"/>
</dbReference>
<dbReference type="FunFam" id="3.40.1120.10:FF:000001">
    <property type="entry name" value="Ribosomal protein L15"/>
    <property type="match status" value="1"/>
</dbReference>
<dbReference type="PROSITE" id="PS01194">
    <property type="entry name" value="RIBOSOMAL_L15E"/>
    <property type="match status" value="1"/>
</dbReference>
<keyword evidence="2 4" id="KW-0689">Ribosomal protein</keyword>
<sequence length="495" mass="55863">MDVDGPSSGRRKVRFAPKAPQSSRKPKLAVAKSETSDEDEEAAQAQYLLGRFNSAASVQIAFGPGAPSSTSLRSYGNKRAGRILDDSSSTSKEDCTDICSSDAIEAPAPRVKSEYREPWDYNRTYYPTTLPLRRPYSGDPELLDEAEFVETAKKEYDETTINPASDLGLLQEGDKQKMLFFQFPGNLPRIKQPVSKKGKEKAEHSVSSDRFGALKKGCRLEELPEGYVGKMLVYKSGAVKLKIGETLFDVSPGEACVFAQDVAAFNTASKQCCVIAAPSKPKSDTAGVQSAMGAYKYVSELWRKKQSDVMRFLQRVRCWEYRQHPSIVRVNHPTRPDKARRLGYKAKQGYVVYRVRVRRGGRKRPVPKGIVYGKPTNQGVTQLKFQRSKRSVAEERAGRKLGGLRVVNSYWINEDSTYKYFEVILVDPAHNAIRNDPRINWICNPVHKHRELRGLTSAGKKYRGLRGKGHLHHKARPSRRATWKRNNTLSLRRYR</sequence>
<organism evidence="6 7">
    <name type="scientific">Gossypium barbadense</name>
    <name type="common">Sea Island cotton</name>
    <name type="synonym">Hibiscus barbadensis</name>
    <dbReference type="NCBI Taxonomy" id="3634"/>
    <lineage>
        <taxon>Eukaryota</taxon>
        <taxon>Viridiplantae</taxon>
        <taxon>Streptophyta</taxon>
        <taxon>Embryophyta</taxon>
        <taxon>Tracheophyta</taxon>
        <taxon>Spermatophyta</taxon>
        <taxon>Magnoliopsida</taxon>
        <taxon>eudicotyledons</taxon>
        <taxon>Gunneridae</taxon>
        <taxon>Pentapetalae</taxon>
        <taxon>rosids</taxon>
        <taxon>malvids</taxon>
        <taxon>Malvales</taxon>
        <taxon>Malvaceae</taxon>
        <taxon>Malvoideae</taxon>
        <taxon>Gossypium</taxon>
    </lineage>
</organism>
<accession>A0A2P5WB98</accession>
<dbReference type="GO" id="GO:0005666">
    <property type="term" value="C:RNA polymerase III complex"/>
    <property type="evidence" value="ECO:0007669"/>
    <property type="project" value="InterPro"/>
</dbReference>
<evidence type="ECO:0000256" key="5">
    <source>
        <dbReference type="SAM" id="MobiDB-lite"/>
    </source>
</evidence>
<evidence type="ECO:0000256" key="1">
    <source>
        <dbReference type="ARBA" id="ARBA00006857"/>
    </source>
</evidence>
<dbReference type="GO" id="GO:0002181">
    <property type="term" value="P:cytoplasmic translation"/>
    <property type="evidence" value="ECO:0007669"/>
    <property type="project" value="TreeGrafter"/>
</dbReference>
<gene>
    <name evidence="6" type="ORF">GOBAR_AA32326</name>
</gene>
<dbReference type="PANTHER" id="PTHR11847">
    <property type="entry name" value="RIBOSOMAL PROTEIN L15"/>
    <property type="match status" value="1"/>
</dbReference>
<dbReference type="GO" id="GO:0003677">
    <property type="term" value="F:DNA binding"/>
    <property type="evidence" value="ECO:0007669"/>
    <property type="project" value="InterPro"/>
</dbReference>
<dbReference type="SUPFAM" id="SSF54189">
    <property type="entry name" value="Ribosomal proteins S24e, L23 and L15e"/>
    <property type="match status" value="1"/>
</dbReference>
<dbReference type="Pfam" id="PF00827">
    <property type="entry name" value="Ribosomal_L15e"/>
    <property type="match status" value="1"/>
</dbReference>
<dbReference type="SMART" id="SM01384">
    <property type="entry name" value="Ribosomal_L15e"/>
    <property type="match status" value="1"/>
</dbReference>
<dbReference type="InterPro" id="IPR020925">
    <property type="entry name" value="Ribosomal_eL15_CS"/>
</dbReference>
<evidence type="ECO:0000256" key="4">
    <source>
        <dbReference type="RuleBase" id="RU000663"/>
    </source>
</evidence>
<dbReference type="InterPro" id="IPR007811">
    <property type="entry name" value="RPC4"/>
</dbReference>
<dbReference type="GO" id="GO:0006383">
    <property type="term" value="P:transcription by RNA polymerase III"/>
    <property type="evidence" value="ECO:0007669"/>
    <property type="project" value="InterPro"/>
</dbReference>
<dbReference type="InterPro" id="IPR000439">
    <property type="entry name" value="Ribosomal_eL15"/>
</dbReference>
<dbReference type="GO" id="GO:0003729">
    <property type="term" value="F:mRNA binding"/>
    <property type="evidence" value="ECO:0007669"/>
    <property type="project" value="UniProtKB-ARBA"/>
</dbReference>
<proteinExistence type="inferred from homology"/>
<dbReference type="Gene3D" id="3.40.1120.10">
    <property type="entry name" value="Ribosomal protein l15e"/>
    <property type="match status" value="1"/>
</dbReference>